<protein>
    <submittedName>
        <fullName evidence="2">Uncharacterized protein</fullName>
    </submittedName>
</protein>
<dbReference type="AlphaFoldDB" id="A0ABD0QQ11"/>
<gene>
    <name evidence="2" type="ORF">M9458_014917</name>
</gene>
<evidence type="ECO:0000256" key="1">
    <source>
        <dbReference type="SAM" id="Coils"/>
    </source>
</evidence>
<evidence type="ECO:0000313" key="3">
    <source>
        <dbReference type="Proteomes" id="UP001529510"/>
    </source>
</evidence>
<feature type="coiled-coil region" evidence="1">
    <location>
        <begin position="11"/>
        <end position="52"/>
    </location>
</feature>
<reference evidence="2 3" key="1">
    <citation type="submission" date="2024-05" db="EMBL/GenBank/DDBJ databases">
        <title>Genome sequencing and assembly of Indian major carp, Cirrhinus mrigala (Hamilton, 1822).</title>
        <authorList>
            <person name="Mohindra V."/>
            <person name="Chowdhury L.M."/>
            <person name="Lal K."/>
            <person name="Jena J.K."/>
        </authorList>
    </citation>
    <scope>NUCLEOTIDE SEQUENCE [LARGE SCALE GENOMIC DNA]</scope>
    <source>
        <strain evidence="2">CM1030</strain>
        <tissue evidence="2">Blood</tissue>
    </source>
</reference>
<feature type="non-terminal residue" evidence="2">
    <location>
        <position position="1"/>
    </location>
</feature>
<name>A0ABD0QQ11_CIRMR</name>
<dbReference type="EMBL" id="JAMKFB020000007">
    <property type="protein sequence ID" value="KAL0187818.1"/>
    <property type="molecule type" value="Genomic_DNA"/>
</dbReference>
<evidence type="ECO:0000313" key="2">
    <source>
        <dbReference type="EMBL" id="KAL0187818.1"/>
    </source>
</evidence>
<comment type="caution">
    <text evidence="2">The sequence shown here is derived from an EMBL/GenBank/DDBJ whole genome shotgun (WGS) entry which is preliminary data.</text>
</comment>
<sequence>KAHGILFRRLLERVKAEASSSKQEALRLQQDKQQIQEELDISRETLSALQTKVRDTSHSSCTYSEL</sequence>
<keyword evidence="3" id="KW-1185">Reference proteome</keyword>
<organism evidence="2 3">
    <name type="scientific">Cirrhinus mrigala</name>
    <name type="common">Mrigala</name>
    <dbReference type="NCBI Taxonomy" id="683832"/>
    <lineage>
        <taxon>Eukaryota</taxon>
        <taxon>Metazoa</taxon>
        <taxon>Chordata</taxon>
        <taxon>Craniata</taxon>
        <taxon>Vertebrata</taxon>
        <taxon>Euteleostomi</taxon>
        <taxon>Actinopterygii</taxon>
        <taxon>Neopterygii</taxon>
        <taxon>Teleostei</taxon>
        <taxon>Ostariophysi</taxon>
        <taxon>Cypriniformes</taxon>
        <taxon>Cyprinidae</taxon>
        <taxon>Labeoninae</taxon>
        <taxon>Labeonini</taxon>
        <taxon>Cirrhinus</taxon>
    </lineage>
</organism>
<accession>A0ABD0QQ11</accession>
<proteinExistence type="predicted"/>
<keyword evidence="1" id="KW-0175">Coiled coil</keyword>
<dbReference type="Proteomes" id="UP001529510">
    <property type="component" value="Unassembled WGS sequence"/>
</dbReference>